<dbReference type="PANTHER" id="PTHR46236:SF9">
    <property type="entry name" value="UBIQUITIN-SPECIFIC PROTEASE FAMILY C19-RELATED PROTEIN"/>
    <property type="match status" value="1"/>
</dbReference>
<evidence type="ECO:0000256" key="1">
    <source>
        <dbReference type="SAM" id="Coils"/>
    </source>
</evidence>
<accession>A0A8T2B8P0</accession>
<feature type="coiled-coil region" evidence="1">
    <location>
        <begin position="211"/>
        <end position="255"/>
    </location>
</feature>
<keyword evidence="4" id="KW-1185">Reference proteome</keyword>
<dbReference type="AlphaFoldDB" id="A0A8T2B8P0"/>
<feature type="domain" description="MATH" evidence="2">
    <location>
        <begin position="8"/>
        <end position="130"/>
    </location>
</feature>
<proteinExistence type="predicted"/>
<evidence type="ECO:0000313" key="4">
    <source>
        <dbReference type="Proteomes" id="UP000694251"/>
    </source>
</evidence>
<dbReference type="InterPro" id="IPR002083">
    <property type="entry name" value="MATH/TRAF_dom"/>
</dbReference>
<evidence type="ECO:0000313" key="3">
    <source>
        <dbReference type="EMBL" id="KAG7583488.1"/>
    </source>
</evidence>
<gene>
    <name evidence="3" type="ORF">ISN44_As08g029960</name>
</gene>
<dbReference type="EMBL" id="JAEFBJ010000008">
    <property type="protein sequence ID" value="KAG7583488.1"/>
    <property type="molecule type" value="Genomic_DNA"/>
</dbReference>
<dbReference type="CDD" id="cd00121">
    <property type="entry name" value="MATH"/>
    <property type="match status" value="1"/>
</dbReference>
<protein>
    <submittedName>
        <fullName evidence="3">MATH/TRAF domain</fullName>
    </submittedName>
</protein>
<evidence type="ECO:0000259" key="2">
    <source>
        <dbReference type="PROSITE" id="PS50144"/>
    </source>
</evidence>
<organism evidence="3 4">
    <name type="scientific">Arabidopsis suecica</name>
    <name type="common">Swedish thale-cress</name>
    <name type="synonym">Cardaminopsis suecica</name>
    <dbReference type="NCBI Taxonomy" id="45249"/>
    <lineage>
        <taxon>Eukaryota</taxon>
        <taxon>Viridiplantae</taxon>
        <taxon>Streptophyta</taxon>
        <taxon>Embryophyta</taxon>
        <taxon>Tracheophyta</taxon>
        <taxon>Spermatophyta</taxon>
        <taxon>Magnoliopsida</taxon>
        <taxon>eudicotyledons</taxon>
        <taxon>Gunneridae</taxon>
        <taxon>Pentapetalae</taxon>
        <taxon>rosids</taxon>
        <taxon>malvids</taxon>
        <taxon>Brassicales</taxon>
        <taxon>Brassicaceae</taxon>
        <taxon>Camelineae</taxon>
        <taxon>Arabidopsis</taxon>
    </lineage>
</organism>
<sequence>MGKQVDNIKTITWVIENFSSLPSLSIQSDQFVVGDCKWRLWAFPKANFLALYLKVANSESFPIGWRRHAKFSLTLVNQFSDKLSQIRAETQKWFDQKSTSWGYHVMIPLTKLHTNEGFLVNGELIVVAKIEVLELVGKLDVSKESSPVLETIDVNGFQVLPSQNPYMKTAYMNVLLSLTKTLCQPPQDLSNEDMSGAGAALTYLREAGFKLDWLEKNLGELKEKKKKEETSLKRLQEMEEQLTPLKRKYLDLEAKIAKEKAELLAARAPLSSDEENVV</sequence>
<dbReference type="SMART" id="SM00061">
    <property type="entry name" value="MATH"/>
    <property type="match status" value="1"/>
</dbReference>
<reference evidence="3 4" key="1">
    <citation type="submission" date="2020-12" db="EMBL/GenBank/DDBJ databases">
        <title>Concerted genomic and epigenomic changes stabilize Arabidopsis allopolyploids.</title>
        <authorList>
            <person name="Chen Z."/>
        </authorList>
    </citation>
    <scope>NUCLEOTIDE SEQUENCE [LARGE SCALE GENOMIC DNA]</scope>
    <source>
        <strain evidence="3">As9502</strain>
        <tissue evidence="3">Leaf</tissue>
    </source>
</reference>
<name>A0A8T2B8P0_ARASU</name>
<dbReference type="PROSITE" id="PS50144">
    <property type="entry name" value="MATH"/>
    <property type="match status" value="1"/>
</dbReference>
<dbReference type="Proteomes" id="UP000694251">
    <property type="component" value="Chromosome 8"/>
</dbReference>
<dbReference type="OrthoDB" id="1086155at2759"/>
<dbReference type="Pfam" id="PF22486">
    <property type="entry name" value="MATH_2"/>
    <property type="match status" value="1"/>
</dbReference>
<dbReference type="InterPro" id="IPR050804">
    <property type="entry name" value="MCC"/>
</dbReference>
<dbReference type="PANTHER" id="PTHR46236">
    <property type="entry name" value="TRAF-LIKE SUPERFAMILY PROTEIN"/>
    <property type="match status" value="1"/>
</dbReference>
<comment type="caution">
    <text evidence="3">The sequence shown here is derived from an EMBL/GenBank/DDBJ whole genome shotgun (WGS) entry which is preliminary data.</text>
</comment>
<keyword evidence="1" id="KW-0175">Coiled coil</keyword>